<feature type="compositionally biased region" description="Gly residues" evidence="7">
    <location>
        <begin position="715"/>
        <end position="734"/>
    </location>
</feature>
<dbReference type="AlphaFoldDB" id="A0A835SIT9"/>
<dbReference type="GO" id="GO:0000166">
    <property type="term" value="F:nucleotide binding"/>
    <property type="evidence" value="ECO:0007669"/>
    <property type="project" value="UniProtKB-KW"/>
</dbReference>
<gene>
    <name evidence="10" type="ORF">HXX76_014631</name>
</gene>
<feature type="region of interest" description="Disordered" evidence="7">
    <location>
        <begin position="639"/>
        <end position="741"/>
    </location>
</feature>
<protein>
    <recommendedName>
        <fullName evidence="9">Guanylate cyclase domain-containing protein</fullName>
    </recommendedName>
</protein>
<feature type="compositionally biased region" description="Polar residues" evidence="7">
    <location>
        <begin position="197"/>
        <end position="208"/>
    </location>
</feature>
<dbReference type="OrthoDB" id="542842at2759"/>
<dbReference type="CDD" id="cd07302">
    <property type="entry name" value="CHD"/>
    <property type="match status" value="1"/>
</dbReference>
<evidence type="ECO:0000256" key="5">
    <source>
        <dbReference type="ARBA" id="ARBA00023136"/>
    </source>
</evidence>
<dbReference type="SUPFAM" id="SSF55073">
    <property type="entry name" value="Nucleotide cyclase"/>
    <property type="match status" value="1"/>
</dbReference>
<feature type="transmembrane region" description="Helical" evidence="8">
    <location>
        <begin position="391"/>
        <end position="414"/>
    </location>
</feature>
<dbReference type="Pfam" id="PF00211">
    <property type="entry name" value="Guanylate_cyc"/>
    <property type="match status" value="1"/>
</dbReference>
<feature type="region of interest" description="Disordered" evidence="7">
    <location>
        <begin position="1029"/>
        <end position="1051"/>
    </location>
</feature>
<dbReference type="SMART" id="SM00044">
    <property type="entry name" value="CYCc"/>
    <property type="match status" value="1"/>
</dbReference>
<feature type="region of interest" description="Disordered" evidence="7">
    <location>
        <begin position="836"/>
        <end position="855"/>
    </location>
</feature>
<evidence type="ECO:0000256" key="2">
    <source>
        <dbReference type="ARBA" id="ARBA00022692"/>
    </source>
</evidence>
<evidence type="ECO:0000259" key="9">
    <source>
        <dbReference type="PROSITE" id="PS50125"/>
    </source>
</evidence>
<comment type="caution">
    <text evidence="10">The sequence shown here is derived from an EMBL/GenBank/DDBJ whole genome shotgun (WGS) entry which is preliminary data.</text>
</comment>
<dbReference type="GO" id="GO:0007168">
    <property type="term" value="P:receptor guanylyl cyclase signaling pathway"/>
    <property type="evidence" value="ECO:0007669"/>
    <property type="project" value="TreeGrafter"/>
</dbReference>
<feature type="region of interest" description="Disordered" evidence="7">
    <location>
        <begin position="195"/>
        <end position="218"/>
    </location>
</feature>
<dbReference type="GO" id="GO:0035556">
    <property type="term" value="P:intracellular signal transduction"/>
    <property type="evidence" value="ECO:0007669"/>
    <property type="project" value="InterPro"/>
</dbReference>
<name>A0A835SIT9_CHLIN</name>
<feature type="compositionally biased region" description="Low complexity" evidence="7">
    <location>
        <begin position="1032"/>
        <end position="1051"/>
    </location>
</feature>
<dbReference type="EMBL" id="JAEHOC010000067">
    <property type="protein sequence ID" value="KAG2424248.1"/>
    <property type="molecule type" value="Genomic_DNA"/>
</dbReference>
<evidence type="ECO:0000256" key="7">
    <source>
        <dbReference type="SAM" id="MobiDB-lite"/>
    </source>
</evidence>
<feature type="compositionally biased region" description="Gly residues" evidence="7">
    <location>
        <begin position="680"/>
        <end position="694"/>
    </location>
</feature>
<accession>A0A835SIT9</accession>
<feature type="compositionally biased region" description="Low complexity" evidence="7">
    <location>
        <begin position="695"/>
        <end position="714"/>
    </location>
</feature>
<dbReference type="Proteomes" id="UP000650467">
    <property type="component" value="Unassembled WGS sequence"/>
</dbReference>
<feature type="compositionally biased region" description="Low complexity" evidence="7">
    <location>
        <begin position="884"/>
        <end position="893"/>
    </location>
</feature>
<evidence type="ECO:0000256" key="6">
    <source>
        <dbReference type="ARBA" id="ARBA00023239"/>
    </source>
</evidence>
<evidence type="ECO:0000256" key="4">
    <source>
        <dbReference type="ARBA" id="ARBA00022989"/>
    </source>
</evidence>
<proteinExistence type="predicted"/>
<dbReference type="GO" id="GO:0004016">
    <property type="term" value="F:adenylate cyclase activity"/>
    <property type="evidence" value="ECO:0007669"/>
    <property type="project" value="TreeGrafter"/>
</dbReference>
<sequence length="1074" mass="110538">MDGNKAGGSALQRCGQAASRWCQAASVATKNVWTVVRRKPSIVVWPLLLLAVLLAVGIVGVTLGANDYEKRSQDNAIIAGAKAVNALQLVVERALQPLRSTEVVVQLQPAMAVLGPSLRRISARPLDQAPPVITSLFLSPFGLVRANVTPRYESAATAAAVAPPLGTLLMPGEPLRSAQLQDILLRVPDWLPPASRVVSSPNTTTSGGSAKDKDSPSTSALLVAHKPVLIINARPTDSWNNSSPCGALPPVDLDTDPSTLTSNPSVAGGHCLFVPGGTNPAAAAVDSSSSSSSSGVVNGTRLWGFVSGLVRVEDLVRQSASGLQQLRKFGYLWRLTIRAAPLPAAGAPVVATVSCDTPPAYGSVVLPVAVFDAVWQLELEKEGGHRPAWEAPLIAVVVVVSLALAALLFATLVIQQRHLVLLEAMLPKKVIKLLGTGRPFYQHYECVTVLYADIIRYSNAPTGMPPWEVVSLLNDVHNMYDSLMEKHGLIKIRRSGEAFMGVGGCPTAEDPVNAALRAALCAREMVLATASFRSSVGQRVQIRLGLHSGPVVAAVVGTHMPRFSLFGDTIDISHFMEATSSIMRVHVSDTTAELLNIADDPLVSLQPRGVIDVRGRGAITTSWLRLDLLSSVTSLGPSRQLTMMGGDRASRASAQPPSMQSPLGGDGGERDSWVPPWARGAGGDGRASVGGGGATAAAMAARGSQAGPLADGRGSNVGGSGGGGGGKGGGGGGERGARAGGPREARADIACAADLAVAAAMGVRGAPLVRKLSQTGLTQTRRALPDRRTQREGVEAAAAAAVERSLLGSFTLRLEAATMGIFRNLMATPMPPPVLVRAADDDGGDEEAGAAAGGYDLRDVAGWMSAPRPARKWQQEQQEEAPQKQEQGAQQQGEQERQTGQERVVVVMKEEDDGEDKAAPPPRAMAAGDAPAAAGTPFNAAVADEEASAPAAVAVTDIAATALDAAVACGEEHTPAHLATDSDAAASLLLAGEQGDLVGGSSGSSSRHAAVPSTGIVGDEAAVATADASRWVSTVGSGSSSTSRREAAAAGVQVAVAVGSGDGEAAGDAKREQR</sequence>
<comment type="subcellular location">
    <subcellularLocation>
        <location evidence="1">Membrane</location>
    </subcellularLocation>
</comment>
<keyword evidence="5 8" id="KW-0472">Membrane</keyword>
<evidence type="ECO:0000256" key="3">
    <source>
        <dbReference type="ARBA" id="ARBA00022741"/>
    </source>
</evidence>
<dbReference type="Gene3D" id="3.30.70.1230">
    <property type="entry name" value="Nucleotide cyclase"/>
    <property type="match status" value="1"/>
</dbReference>
<feature type="region of interest" description="Disordered" evidence="7">
    <location>
        <begin position="867"/>
        <end position="932"/>
    </location>
</feature>
<dbReference type="PANTHER" id="PTHR11920">
    <property type="entry name" value="GUANYLYL CYCLASE"/>
    <property type="match status" value="1"/>
</dbReference>
<dbReference type="GO" id="GO:0001653">
    <property type="term" value="F:peptide receptor activity"/>
    <property type="evidence" value="ECO:0007669"/>
    <property type="project" value="TreeGrafter"/>
</dbReference>
<reference evidence="10" key="1">
    <citation type="journal article" date="2020" name="bioRxiv">
        <title>Comparative genomics of Chlamydomonas.</title>
        <authorList>
            <person name="Craig R.J."/>
            <person name="Hasan A.R."/>
            <person name="Ness R.W."/>
            <person name="Keightley P.D."/>
        </authorList>
    </citation>
    <scope>NUCLEOTIDE SEQUENCE</scope>
    <source>
        <strain evidence="10">SAG 7.73</strain>
    </source>
</reference>
<dbReference type="GO" id="GO:0004383">
    <property type="term" value="F:guanylate cyclase activity"/>
    <property type="evidence" value="ECO:0007669"/>
    <property type="project" value="TreeGrafter"/>
</dbReference>
<keyword evidence="11" id="KW-1185">Reference proteome</keyword>
<keyword evidence="3" id="KW-0547">Nucleotide-binding</keyword>
<organism evidence="10 11">
    <name type="scientific">Chlamydomonas incerta</name>
    <dbReference type="NCBI Taxonomy" id="51695"/>
    <lineage>
        <taxon>Eukaryota</taxon>
        <taxon>Viridiplantae</taxon>
        <taxon>Chlorophyta</taxon>
        <taxon>core chlorophytes</taxon>
        <taxon>Chlorophyceae</taxon>
        <taxon>CS clade</taxon>
        <taxon>Chlamydomonadales</taxon>
        <taxon>Chlamydomonadaceae</taxon>
        <taxon>Chlamydomonas</taxon>
    </lineage>
</organism>
<evidence type="ECO:0000256" key="8">
    <source>
        <dbReference type="SAM" id="Phobius"/>
    </source>
</evidence>
<dbReference type="GO" id="GO:0005886">
    <property type="term" value="C:plasma membrane"/>
    <property type="evidence" value="ECO:0007669"/>
    <property type="project" value="TreeGrafter"/>
</dbReference>
<dbReference type="PROSITE" id="PS50125">
    <property type="entry name" value="GUANYLATE_CYCLASE_2"/>
    <property type="match status" value="1"/>
</dbReference>
<feature type="transmembrane region" description="Helical" evidence="8">
    <location>
        <begin position="42"/>
        <end position="63"/>
    </location>
</feature>
<keyword evidence="6" id="KW-0456">Lyase</keyword>
<feature type="domain" description="Guanylate cyclase" evidence="9">
    <location>
        <begin position="448"/>
        <end position="577"/>
    </location>
</feature>
<dbReference type="InterPro" id="IPR001054">
    <property type="entry name" value="A/G_cyclase"/>
</dbReference>
<dbReference type="InterPro" id="IPR029787">
    <property type="entry name" value="Nucleotide_cyclase"/>
</dbReference>
<keyword evidence="2 8" id="KW-0812">Transmembrane</keyword>
<evidence type="ECO:0000313" key="11">
    <source>
        <dbReference type="Proteomes" id="UP000650467"/>
    </source>
</evidence>
<dbReference type="InterPro" id="IPR050401">
    <property type="entry name" value="Cyclic_nucleotide_synthase"/>
</dbReference>
<evidence type="ECO:0000256" key="1">
    <source>
        <dbReference type="ARBA" id="ARBA00004370"/>
    </source>
</evidence>
<dbReference type="PANTHER" id="PTHR11920:SF335">
    <property type="entry name" value="GUANYLATE CYCLASE"/>
    <property type="match status" value="1"/>
</dbReference>
<keyword evidence="4 8" id="KW-1133">Transmembrane helix</keyword>
<evidence type="ECO:0000313" key="10">
    <source>
        <dbReference type="EMBL" id="KAG2424248.1"/>
    </source>
</evidence>
<feature type="compositionally biased region" description="Polar residues" evidence="7">
    <location>
        <begin position="652"/>
        <end position="661"/>
    </location>
</feature>